<organism evidence="1 2">
    <name type="scientific">Amborella trichopoda</name>
    <dbReference type="NCBI Taxonomy" id="13333"/>
    <lineage>
        <taxon>Eukaryota</taxon>
        <taxon>Viridiplantae</taxon>
        <taxon>Streptophyta</taxon>
        <taxon>Embryophyta</taxon>
        <taxon>Tracheophyta</taxon>
        <taxon>Spermatophyta</taxon>
        <taxon>Magnoliopsida</taxon>
        <taxon>Amborellales</taxon>
        <taxon>Amborellaceae</taxon>
        <taxon>Amborella</taxon>
    </lineage>
</organism>
<dbReference type="AlphaFoldDB" id="W1P0I5"/>
<accession>W1P0I5</accession>
<evidence type="ECO:0000313" key="1">
    <source>
        <dbReference type="EMBL" id="ERN01134.1"/>
    </source>
</evidence>
<reference evidence="2" key="1">
    <citation type="journal article" date="2013" name="Science">
        <title>The Amborella genome and the evolution of flowering plants.</title>
        <authorList>
            <consortium name="Amborella Genome Project"/>
        </authorList>
    </citation>
    <scope>NUCLEOTIDE SEQUENCE [LARGE SCALE GENOMIC DNA]</scope>
</reference>
<evidence type="ECO:0000313" key="2">
    <source>
        <dbReference type="Proteomes" id="UP000017836"/>
    </source>
</evidence>
<dbReference type="EMBL" id="KI394767">
    <property type="protein sequence ID" value="ERN01134.1"/>
    <property type="molecule type" value="Genomic_DNA"/>
</dbReference>
<gene>
    <name evidence="1" type="ORF">AMTR_s00002p00207900</name>
</gene>
<proteinExistence type="predicted"/>
<sequence length="86" mass="10342">MMKARAMRKMMAMRTARLRREMMKATLRREMMKATLRREMKREQKAEITIAEACKFKLCQPYRRIQGGIQDHKEMFSYFEATISSS</sequence>
<protein>
    <submittedName>
        <fullName evidence="1">Uncharacterized protein</fullName>
    </submittedName>
</protein>
<dbReference type="Gramene" id="ERN01134">
    <property type="protein sequence ID" value="ERN01134"/>
    <property type="gene ID" value="AMTR_s00002p00207900"/>
</dbReference>
<dbReference type="HOGENOM" id="CLU_2500899_0_0_1"/>
<keyword evidence="2" id="KW-1185">Reference proteome</keyword>
<dbReference type="Proteomes" id="UP000017836">
    <property type="component" value="Unassembled WGS sequence"/>
</dbReference>
<name>W1P0I5_AMBTC</name>